<protein>
    <submittedName>
        <fullName evidence="1">Uncharacterized protein</fullName>
    </submittedName>
</protein>
<dbReference type="EMBL" id="JAJFZV010000019">
    <property type="protein sequence ID" value="MCC3299518.1"/>
    <property type="molecule type" value="Genomic_DNA"/>
</dbReference>
<dbReference type="RefSeq" id="WP_227897505.1">
    <property type="nucleotide sequence ID" value="NZ_CP099466.1"/>
</dbReference>
<reference evidence="1" key="1">
    <citation type="submission" date="2021-10" db="EMBL/GenBank/DDBJ databases">
        <title>Novel species in genus Arthrobacter.</title>
        <authorList>
            <person name="Liu Y."/>
        </authorList>
    </citation>
    <scope>NUCLEOTIDE SEQUENCE</scope>
    <source>
        <strain evidence="1">Zg-Y453</strain>
    </source>
</reference>
<sequence length="110" mass="11065">MPAARFLAGAASAVLLVNAVPHGVSGLQGRRFPSPFSSPPGGALSPPSANIVWSAANAAGGMLLLRRAGSSAADRWIMAGSGLCMAFVLAAHFGRVLPELDAAERSHSTG</sequence>
<keyword evidence="2" id="KW-1185">Reference proteome</keyword>
<proteinExistence type="predicted"/>
<name>A0A9X1SDS9_9MICC</name>
<dbReference type="Proteomes" id="UP001139158">
    <property type="component" value="Unassembled WGS sequence"/>
</dbReference>
<comment type="caution">
    <text evidence="1">The sequence shown here is derived from an EMBL/GenBank/DDBJ whole genome shotgun (WGS) entry which is preliminary data.</text>
</comment>
<accession>A0A9X1SDS9</accession>
<evidence type="ECO:0000313" key="1">
    <source>
        <dbReference type="EMBL" id="MCC3299518.1"/>
    </source>
</evidence>
<gene>
    <name evidence="1" type="ORF">LJ757_17125</name>
</gene>
<organism evidence="1 2">
    <name type="scientific">Arthrobacter caoxuetaonis</name>
    <dbReference type="NCBI Taxonomy" id="2886935"/>
    <lineage>
        <taxon>Bacteria</taxon>
        <taxon>Bacillati</taxon>
        <taxon>Actinomycetota</taxon>
        <taxon>Actinomycetes</taxon>
        <taxon>Micrococcales</taxon>
        <taxon>Micrococcaceae</taxon>
        <taxon>Arthrobacter</taxon>
    </lineage>
</organism>
<evidence type="ECO:0000313" key="2">
    <source>
        <dbReference type="Proteomes" id="UP001139158"/>
    </source>
</evidence>
<dbReference type="AlphaFoldDB" id="A0A9X1SDS9"/>